<sequence length="252" mass="28518">MSPSESCFIRQFSHFAPLSDKDKHLLQTLENDPANANAGVTLWETGDRAGRFGVLSRGWAFSCRYMADGSRQILDIHIPGDVIGLGEYAFHHRLNTVIMLTDGEICYFPHRHLQEVFDESSTLTSLFFTIAGHHQALLTERLINMARRNAQQKLAHFLYETLQRMERIGLYTENRIQLPLSQQLLADLLGISTVHVSRTFAAFREQGLVFRKRQWVEIPDVHALACVAEFDGKYLDGGMSLPSEAPRQSSTA</sequence>
<dbReference type="Gene3D" id="1.10.10.10">
    <property type="entry name" value="Winged helix-like DNA-binding domain superfamily/Winged helix DNA-binding domain"/>
    <property type="match status" value="1"/>
</dbReference>
<dbReference type="InterPro" id="IPR036388">
    <property type="entry name" value="WH-like_DNA-bd_sf"/>
</dbReference>
<dbReference type="EMBL" id="SOEC01000006">
    <property type="protein sequence ID" value="TDX29966.1"/>
    <property type="molecule type" value="Genomic_DNA"/>
</dbReference>
<dbReference type="SMART" id="SM00419">
    <property type="entry name" value="HTH_CRP"/>
    <property type="match status" value="1"/>
</dbReference>
<dbReference type="GO" id="GO:0005829">
    <property type="term" value="C:cytosol"/>
    <property type="evidence" value="ECO:0007669"/>
    <property type="project" value="TreeGrafter"/>
</dbReference>
<reference evidence="5 6" key="1">
    <citation type="submission" date="2019-03" db="EMBL/GenBank/DDBJ databases">
        <title>Freshwater and sediment microbial communities from various areas in North America, analyzing microbe dynamics in response to fracking.</title>
        <authorList>
            <person name="Lamendella R."/>
        </authorList>
    </citation>
    <scope>NUCLEOTIDE SEQUENCE [LARGE SCALE GENOMIC DNA]</scope>
    <source>
        <strain evidence="5 6">6_TX</strain>
    </source>
</reference>
<dbReference type="PROSITE" id="PS51063">
    <property type="entry name" value="HTH_CRP_2"/>
    <property type="match status" value="1"/>
</dbReference>
<dbReference type="InterPro" id="IPR000595">
    <property type="entry name" value="cNMP-bd_dom"/>
</dbReference>
<dbReference type="InterPro" id="IPR014710">
    <property type="entry name" value="RmlC-like_jellyroll"/>
</dbReference>
<dbReference type="Pfam" id="PF13545">
    <property type="entry name" value="HTH_Crp_2"/>
    <property type="match status" value="1"/>
</dbReference>
<feature type="domain" description="HTH crp-type" evidence="4">
    <location>
        <begin position="148"/>
        <end position="222"/>
    </location>
</feature>
<keyword evidence="1" id="KW-0805">Transcription regulation</keyword>
<dbReference type="Proteomes" id="UP000294489">
    <property type="component" value="Unassembled WGS sequence"/>
</dbReference>
<dbReference type="Pfam" id="PF00027">
    <property type="entry name" value="cNMP_binding"/>
    <property type="match status" value="1"/>
</dbReference>
<gene>
    <name evidence="5" type="ORF">DFO67_106207</name>
</gene>
<dbReference type="OrthoDB" id="9126850at2"/>
<evidence type="ECO:0000256" key="2">
    <source>
        <dbReference type="ARBA" id="ARBA00023125"/>
    </source>
</evidence>
<dbReference type="GO" id="GO:0003677">
    <property type="term" value="F:DNA binding"/>
    <property type="evidence" value="ECO:0007669"/>
    <property type="project" value="UniProtKB-KW"/>
</dbReference>
<dbReference type="SUPFAM" id="SSF51206">
    <property type="entry name" value="cAMP-binding domain-like"/>
    <property type="match status" value="1"/>
</dbReference>
<dbReference type="InterPro" id="IPR012318">
    <property type="entry name" value="HTH_CRP"/>
</dbReference>
<dbReference type="InterPro" id="IPR036390">
    <property type="entry name" value="WH_DNA-bd_sf"/>
</dbReference>
<evidence type="ECO:0000256" key="1">
    <source>
        <dbReference type="ARBA" id="ARBA00023015"/>
    </source>
</evidence>
<dbReference type="GO" id="GO:0003700">
    <property type="term" value="F:DNA-binding transcription factor activity"/>
    <property type="evidence" value="ECO:0007669"/>
    <property type="project" value="TreeGrafter"/>
</dbReference>
<organism evidence="5 6">
    <name type="scientific">Modicisalibacter xianhensis</name>
    <dbReference type="NCBI Taxonomy" id="442341"/>
    <lineage>
        <taxon>Bacteria</taxon>
        <taxon>Pseudomonadati</taxon>
        <taxon>Pseudomonadota</taxon>
        <taxon>Gammaproteobacteria</taxon>
        <taxon>Oceanospirillales</taxon>
        <taxon>Halomonadaceae</taxon>
        <taxon>Modicisalibacter</taxon>
    </lineage>
</organism>
<dbReference type="CDD" id="cd00038">
    <property type="entry name" value="CAP_ED"/>
    <property type="match status" value="1"/>
</dbReference>
<evidence type="ECO:0000313" key="6">
    <source>
        <dbReference type="Proteomes" id="UP000294489"/>
    </source>
</evidence>
<keyword evidence="3" id="KW-0804">Transcription</keyword>
<name>A0A4R8G4B1_9GAMM</name>
<dbReference type="AlphaFoldDB" id="A0A4R8G4B1"/>
<evidence type="ECO:0000259" key="4">
    <source>
        <dbReference type="PROSITE" id="PS51063"/>
    </source>
</evidence>
<dbReference type="PANTHER" id="PTHR24567">
    <property type="entry name" value="CRP FAMILY TRANSCRIPTIONAL REGULATORY PROTEIN"/>
    <property type="match status" value="1"/>
</dbReference>
<accession>A0A4R8G4B1</accession>
<dbReference type="RefSeq" id="WP_134017564.1">
    <property type="nucleotide sequence ID" value="NZ_SOEC01000006.1"/>
</dbReference>
<dbReference type="Gene3D" id="2.60.120.10">
    <property type="entry name" value="Jelly Rolls"/>
    <property type="match status" value="1"/>
</dbReference>
<comment type="caution">
    <text evidence="5">The sequence shown here is derived from an EMBL/GenBank/DDBJ whole genome shotgun (WGS) entry which is preliminary data.</text>
</comment>
<dbReference type="PANTHER" id="PTHR24567:SF68">
    <property type="entry name" value="DNA-BINDING TRANSCRIPTIONAL DUAL REGULATOR CRP"/>
    <property type="match status" value="1"/>
</dbReference>
<dbReference type="SUPFAM" id="SSF46785">
    <property type="entry name" value="Winged helix' DNA-binding domain"/>
    <property type="match status" value="1"/>
</dbReference>
<keyword evidence="2" id="KW-0238">DNA-binding</keyword>
<proteinExistence type="predicted"/>
<protein>
    <submittedName>
        <fullName evidence="5">Crp/Fnr family transcriptional regulator</fullName>
    </submittedName>
</protein>
<evidence type="ECO:0000313" key="5">
    <source>
        <dbReference type="EMBL" id="TDX29966.1"/>
    </source>
</evidence>
<dbReference type="InterPro" id="IPR018490">
    <property type="entry name" value="cNMP-bd_dom_sf"/>
</dbReference>
<dbReference type="InterPro" id="IPR050397">
    <property type="entry name" value="Env_Response_Regulators"/>
</dbReference>
<evidence type="ECO:0000256" key="3">
    <source>
        <dbReference type="ARBA" id="ARBA00023163"/>
    </source>
</evidence>